<dbReference type="Gene3D" id="3.40.50.1820">
    <property type="entry name" value="alpha/beta hydrolase"/>
    <property type="match status" value="1"/>
</dbReference>
<dbReference type="Proteomes" id="UP001199631">
    <property type="component" value="Unassembled WGS sequence"/>
</dbReference>
<keyword evidence="2" id="KW-0378">Hydrolase</keyword>
<name>A0AAW5B8V0_9BACI</name>
<feature type="domain" description="AB hydrolase-1" evidence="1">
    <location>
        <begin position="22"/>
        <end position="255"/>
    </location>
</feature>
<dbReference type="GO" id="GO:0016787">
    <property type="term" value="F:hydrolase activity"/>
    <property type="evidence" value="ECO:0007669"/>
    <property type="project" value="UniProtKB-KW"/>
</dbReference>
<evidence type="ECO:0000259" key="1">
    <source>
        <dbReference type="Pfam" id="PF12697"/>
    </source>
</evidence>
<accession>A0AAW5B8V0</accession>
<organism evidence="2 3">
    <name type="scientific">Oceanobacillus jordanicus</name>
    <dbReference type="NCBI Taxonomy" id="2867266"/>
    <lineage>
        <taxon>Bacteria</taxon>
        <taxon>Bacillati</taxon>
        <taxon>Bacillota</taxon>
        <taxon>Bacilli</taxon>
        <taxon>Bacillales</taxon>
        <taxon>Bacillaceae</taxon>
        <taxon>Oceanobacillus</taxon>
    </lineage>
</organism>
<gene>
    <name evidence="2" type="ORF">K3T81_12405</name>
</gene>
<sequence>MPYCSVTKASIYYEMIGDGIPIIMIHGFGVDHRLMKGCMEPIFLERSGFKRIYFDLPGMGKTVEYHQVENADDILETVLDFIQKIIPNQQYLLMGESYGGYLACGIVDAQRELVHGLCLLCPVIIPEKGERTLPAHTILYEDDGLLSKLTPREKEAFRSENVVLNKKNWVRYRDEVYVGIICADNDFLAKIEQHYGLSTMLEEDSFDKPSTFIFGKQDVVVGFKDAFQILDRYQKASYNVLEQAGHYVQIEQADLFQKLVNEWLDRTIME</sequence>
<protein>
    <submittedName>
        <fullName evidence="2">Alpha/beta hydrolase</fullName>
    </submittedName>
</protein>
<evidence type="ECO:0000313" key="2">
    <source>
        <dbReference type="EMBL" id="MCG3419958.1"/>
    </source>
</evidence>
<dbReference type="EMBL" id="JAIFZM010000010">
    <property type="protein sequence ID" value="MCG3419958.1"/>
    <property type="molecule type" value="Genomic_DNA"/>
</dbReference>
<dbReference type="Pfam" id="PF12697">
    <property type="entry name" value="Abhydrolase_6"/>
    <property type="match status" value="1"/>
</dbReference>
<proteinExistence type="predicted"/>
<dbReference type="RefSeq" id="WP_238020383.1">
    <property type="nucleotide sequence ID" value="NZ_JAIFZM010000010.1"/>
</dbReference>
<dbReference type="InterPro" id="IPR029058">
    <property type="entry name" value="AB_hydrolase_fold"/>
</dbReference>
<dbReference type="PANTHER" id="PTHR46438">
    <property type="entry name" value="ALPHA/BETA-HYDROLASES SUPERFAMILY PROTEIN"/>
    <property type="match status" value="1"/>
</dbReference>
<keyword evidence="3" id="KW-1185">Reference proteome</keyword>
<comment type="caution">
    <text evidence="2">The sequence shown here is derived from an EMBL/GenBank/DDBJ whole genome shotgun (WGS) entry which is preliminary data.</text>
</comment>
<evidence type="ECO:0000313" key="3">
    <source>
        <dbReference type="Proteomes" id="UP001199631"/>
    </source>
</evidence>
<dbReference type="InterPro" id="IPR000073">
    <property type="entry name" value="AB_hydrolase_1"/>
</dbReference>
<dbReference type="AlphaFoldDB" id="A0AAW5B8V0"/>
<reference evidence="2 3" key="1">
    <citation type="journal article" date="2022" name="Evol. Bioinform. Online">
        <title>Draft Genome Sequence of Oceanobacillus jordanicus Strain GSFE11, a Halotolerant Plant Growth-Promoting Bacterial Endophyte Isolated From the Jordan Valley.</title>
        <authorList>
            <person name="Alhindi T."/>
            <person name="Albdaiwi R."/>
        </authorList>
    </citation>
    <scope>NUCLEOTIDE SEQUENCE [LARGE SCALE GENOMIC DNA]</scope>
    <source>
        <strain evidence="2 3">GSFE11</strain>
    </source>
</reference>
<dbReference type="SUPFAM" id="SSF53474">
    <property type="entry name" value="alpha/beta-Hydrolases"/>
    <property type="match status" value="1"/>
</dbReference>